<comment type="caution">
    <text evidence="2">The sequence shown here is derived from an EMBL/GenBank/DDBJ whole genome shotgun (WGS) entry which is preliminary data.</text>
</comment>
<sequence>MARQLQPIQKQPHGRKSTRSDGGGRMGTSVLSRGSRGVLEIFASPGEVSTRRESEAVTGKEIEGGGVRIGRPNAGKEDRRLSQ</sequence>
<dbReference type="AlphaFoldDB" id="A0A427B8J9"/>
<evidence type="ECO:0000313" key="3">
    <source>
        <dbReference type="Proteomes" id="UP000287651"/>
    </source>
</evidence>
<feature type="compositionally biased region" description="Basic and acidic residues" evidence="1">
    <location>
        <begin position="74"/>
        <end position="83"/>
    </location>
</feature>
<dbReference type="EMBL" id="AMZH03000239">
    <property type="protein sequence ID" value="RRT84746.1"/>
    <property type="molecule type" value="Genomic_DNA"/>
</dbReference>
<accession>A0A427B8J9</accession>
<protein>
    <submittedName>
        <fullName evidence="2">Uncharacterized protein</fullName>
    </submittedName>
</protein>
<evidence type="ECO:0000256" key="1">
    <source>
        <dbReference type="SAM" id="MobiDB-lite"/>
    </source>
</evidence>
<reference evidence="2 3" key="1">
    <citation type="journal article" date="2014" name="Agronomy (Basel)">
        <title>A Draft Genome Sequence for Ensete ventricosum, the Drought-Tolerant Tree Against Hunger.</title>
        <authorList>
            <person name="Harrison J."/>
            <person name="Moore K.A."/>
            <person name="Paszkiewicz K."/>
            <person name="Jones T."/>
            <person name="Grant M."/>
            <person name="Ambacheew D."/>
            <person name="Muzemil S."/>
            <person name="Studholme D.J."/>
        </authorList>
    </citation>
    <scope>NUCLEOTIDE SEQUENCE [LARGE SCALE GENOMIC DNA]</scope>
</reference>
<evidence type="ECO:0000313" key="2">
    <source>
        <dbReference type="EMBL" id="RRT84746.1"/>
    </source>
</evidence>
<feature type="compositionally biased region" description="Basic and acidic residues" evidence="1">
    <location>
        <begin position="49"/>
        <end position="63"/>
    </location>
</feature>
<organism evidence="2 3">
    <name type="scientific">Ensete ventricosum</name>
    <name type="common">Abyssinian banana</name>
    <name type="synonym">Musa ensete</name>
    <dbReference type="NCBI Taxonomy" id="4639"/>
    <lineage>
        <taxon>Eukaryota</taxon>
        <taxon>Viridiplantae</taxon>
        <taxon>Streptophyta</taxon>
        <taxon>Embryophyta</taxon>
        <taxon>Tracheophyta</taxon>
        <taxon>Spermatophyta</taxon>
        <taxon>Magnoliopsida</taxon>
        <taxon>Liliopsida</taxon>
        <taxon>Zingiberales</taxon>
        <taxon>Musaceae</taxon>
        <taxon>Ensete</taxon>
    </lineage>
</organism>
<name>A0A427B8J9_ENSVE</name>
<feature type="region of interest" description="Disordered" evidence="1">
    <location>
        <begin position="1"/>
        <end position="83"/>
    </location>
</feature>
<dbReference type="Proteomes" id="UP000287651">
    <property type="component" value="Unassembled WGS sequence"/>
</dbReference>
<proteinExistence type="predicted"/>
<gene>
    <name evidence="2" type="ORF">B296_00002905</name>
</gene>